<feature type="signal peptide" evidence="1">
    <location>
        <begin position="1"/>
        <end position="19"/>
    </location>
</feature>
<dbReference type="Proteomes" id="UP001302126">
    <property type="component" value="Unassembled WGS sequence"/>
</dbReference>
<sequence length="197" mass="20527">MVSFRSTLLALASAMIVSADYYVDPTTVSLSDRKAWCNDQRSVCPIICLQTSTGEPLTNECNADTLFYGCLCSDNKQPNLTEYTLTLPYHMCTRWGTNCVAACGSNNNCAAACREEHPCGARNPTLVNTTSTSSTASSASHTATGDVVFNGFAGDLNSDNNDNSGNKGTNAGALSFGNAYAGAVAAAGLFAGFALVL</sequence>
<evidence type="ECO:0000313" key="3">
    <source>
        <dbReference type="EMBL" id="KAK4191851.1"/>
    </source>
</evidence>
<evidence type="ECO:0000313" key="4">
    <source>
        <dbReference type="Proteomes" id="UP001302126"/>
    </source>
</evidence>
<feature type="chain" id="PRO_5043013322" description="DUF7707 domain-containing protein" evidence="1">
    <location>
        <begin position="20"/>
        <end position="197"/>
    </location>
</feature>
<gene>
    <name evidence="3" type="ORF">QBC35DRAFT_279153</name>
</gene>
<dbReference type="AlphaFoldDB" id="A0AAN6X256"/>
<organism evidence="3 4">
    <name type="scientific">Podospora australis</name>
    <dbReference type="NCBI Taxonomy" id="1536484"/>
    <lineage>
        <taxon>Eukaryota</taxon>
        <taxon>Fungi</taxon>
        <taxon>Dikarya</taxon>
        <taxon>Ascomycota</taxon>
        <taxon>Pezizomycotina</taxon>
        <taxon>Sordariomycetes</taxon>
        <taxon>Sordariomycetidae</taxon>
        <taxon>Sordariales</taxon>
        <taxon>Podosporaceae</taxon>
        <taxon>Podospora</taxon>
    </lineage>
</organism>
<reference evidence="3" key="1">
    <citation type="journal article" date="2023" name="Mol. Phylogenet. Evol.">
        <title>Genome-scale phylogeny and comparative genomics of the fungal order Sordariales.</title>
        <authorList>
            <person name="Hensen N."/>
            <person name="Bonometti L."/>
            <person name="Westerberg I."/>
            <person name="Brannstrom I.O."/>
            <person name="Guillou S."/>
            <person name="Cros-Aarteil S."/>
            <person name="Calhoun S."/>
            <person name="Haridas S."/>
            <person name="Kuo A."/>
            <person name="Mondo S."/>
            <person name="Pangilinan J."/>
            <person name="Riley R."/>
            <person name="LaButti K."/>
            <person name="Andreopoulos B."/>
            <person name="Lipzen A."/>
            <person name="Chen C."/>
            <person name="Yan M."/>
            <person name="Daum C."/>
            <person name="Ng V."/>
            <person name="Clum A."/>
            <person name="Steindorff A."/>
            <person name="Ohm R.A."/>
            <person name="Martin F."/>
            <person name="Silar P."/>
            <person name="Natvig D.O."/>
            <person name="Lalanne C."/>
            <person name="Gautier V."/>
            <person name="Ament-Velasquez S.L."/>
            <person name="Kruys A."/>
            <person name="Hutchinson M.I."/>
            <person name="Powell A.J."/>
            <person name="Barry K."/>
            <person name="Miller A.N."/>
            <person name="Grigoriev I.V."/>
            <person name="Debuchy R."/>
            <person name="Gladieux P."/>
            <person name="Hiltunen Thoren M."/>
            <person name="Johannesson H."/>
        </authorList>
    </citation>
    <scope>NUCLEOTIDE SEQUENCE</scope>
    <source>
        <strain evidence="3">PSN309</strain>
    </source>
</reference>
<name>A0AAN6X256_9PEZI</name>
<dbReference type="PANTHER" id="PTHR38118:SF2">
    <property type="entry name" value="CDP-ALCOHOL PHOSPHATIDYLTRANSFERASE PROTEIN"/>
    <property type="match status" value="1"/>
</dbReference>
<comment type="caution">
    <text evidence="3">The sequence shown here is derived from an EMBL/GenBank/DDBJ whole genome shotgun (WGS) entry which is preliminary data.</text>
</comment>
<feature type="domain" description="DUF7707" evidence="2">
    <location>
        <begin position="22"/>
        <end position="124"/>
    </location>
</feature>
<dbReference type="PANTHER" id="PTHR38118">
    <property type="entry name" value="ANCHORED CELL WALL PROTEIN 11-RELATED"/>
    <property type="match status" value="1"/>
</dbReference>
<protein>
    <recommendedName>
        <fullName evidence="2">DUF7707 domain-containing protein</fullName>
    </recommendedName>
</protein>
<accession>A0AAN6X256</accession>
<keyword evidence="1" id="KW-0732">Signal</keyword>
<evidence type="ECO:0000259" key="2">
    <source>
        <dbReference type="Pfam" id="PF24808"/>
    </source>
</evidence>
<dbReference type="EMBL" id="MU864357">
    <property type="protein sequence ID" value="KAK4191851.1"/>
    <property type="molecule type" value="Genomic_DNA"/>
</dbReference>
<dbReference type="InterPro" id="IPR056124">
    <property type="entry name" value="DUF7707"/>
</dbReference>
<evidence type="ECO:0000256" key="1">
    <source>
        <dbReference type="SAM" id="SignalP"/>
    </source>
</evidence>
<dbReference type="Pfam" id="PF24808">
    <property type="entry name" value="DUF7707"/>
    <property type="match status" value="1"/>
</dbReference>
<reference evidence="3" key="2">
    <citation type="submission" date="2023-05" db="EMBL/GenBank/DDBJ databases">
        <authorList>
            <consortium name="Lawrence Berkeley National Laboratory"/>
            <person name="Steindorff A."/>
            <person name="Hensen N."/>
            <person name="Bonometti L."/>
            <person name="Westerberg I."/>
            <person name="Brannstrom I.O."/>
            <person name="Guillou S."/>
            <person name="Cros-Aarteil S."/>
            <person name="Calhoun S."/>
            <person name="Haridas S."/>
            <person name="Kuo A."/>
            <person name="Mondo S."/>
            <person name="Pangilinan J."/>
            <person name="Riley R."/>
            <person name="Labutti K."/>
            <person name="Andreopoulos B."/>
            <person name="Lipzen A."/>
            <person name="Chen C."/>
            <person name="Yanf M."/>
            <person name="Daum C."/>
            <person name="Ng V."/>
            <person name="Clum A."/>
            <person name="Ohm R."/>
            <person name="Martin F."/>
            <person name="Silar P."/>
            <person name="Natvig D."/>
            <person name="Lalanne C."/>
            <person name="Gautier V."/>
            <person name="Ament-Velasquez S.L."/>
            <person name="Kruys A."/>
            <person name="Hutchinson M.I."/>
            <person name="Powell A.J."/>
            <person name="Barry K."/>
            <person name="Miller A.N."/>
            <person name="Grigoriev I.V."/>
            <person name="Debuchy R."/>
            <person name="Gladieux P."/>
            <person name="Thoren M.H."/>
            <person name="Johannesson H."/>
        </authorList>
    </citation>
    <scope>NUCLEOTIDE SEQUENCE</scope>
    <source>
        <strain evidence="3">PSN309</strain>
    </source>
</reference>
<proteinExistence type="predicted"/>
<keyword evidence="4" id="KW-1185">Reference proteome</keyword>